<feature type="domain" description="Immunity MXAN-0049 protein" evidence="1">
    <location>
        <begin position="37"/>
        <end position="165"/>
    </location>
</feature>
<dbReference type="InterPro" id="IPR012433">
    <property type="entry name" value="Imm11"/>
</dbReference>
<accession>A0A833LYA5</accession>
<protein>
    <recommendedName>
        <fullName evidence="1">Immunity MXAN-0049 protein domain-containing protein</fullName>
    </recommendedName>
</protein>
<comment type="caution">
    <text evidence="2">The sequence shown here is derived from an EMBL/GenBank/DDBJ whole genome shotgun (WGS) entry which is preliminary data.</text>
</comment>
<dbReference type="EMBL" id="WBUI01000009">
    <property type="protein sequence ID" value="KAB2932339.1"/>
    <property type="molecule type" value="Genomic_DNA"/>
</dbReference>
<sequence>MIQDSKSNQGIPFGEMQGIVYGEKAFDYGVFAGVDFFVRSKIRKFDFLRFGGSVLISEEAKTVLEGLNTVGVEYIPLKVNGASRYCVFATMIVDCLDYSKSIVEYFPGNKNIERIPRYSFHHERLTDPLIFRIPEKKATYTFTAESVKKAVENSSLYGFYFLDYEDPPEQEELL</sequence>
<evidence type="ECO:0000313" key="2">
    <source>
        <dbReference type="EMBL" id="KAB2932339.1"/>
    </source>
</evidence>
<name>A0A833LYA5_9LEPT</name>
<organism evidence="2 3">
    <name type="scientific">Leptonema illini</name>
    <dbReference type="NCBI Taxonomy" id="183"/>
    <lineage>
        <taxon>Bacteria</taxon>
        <taxon>Pseudomonadati</taxon>
        <taxon>Spirochaetota</taxon>
        <taxon>Spirochaetia</taxon>
        <taxon>Leptospirales</taxon>
        <taxon>Leptospiraceae</taxon>
        <taxon>Leptonema</taxon>
    </lineage>
</organism>
<evidence type="ECO:0000259" key="1">
    <source>
        <dbReference type="Pfam" id="PF07791"/>
    </source>
</evidence>
<dbReference type="Pfam" id="PF07791">
    <property type="entry name" value="Imm11"/>
    <property type="match status" value="1"/>
</dbReference>
<reference evidence="2 3" key="1">
    <citation type="submission" date="2019-10" db="EMBL/GenBank/DDBJ databases">
        <title>Extracellular Electron Transfer in a Candidatus Methanoperedens spp. Enrichment Culture.</title>
        <authorList>
            <person name="Berger S."/>
            <person name="Rangel Shaw D."/>
            <person name="Berben T."/>
            <person name="In 'T Zandt M."/>
            <person name="Frank J."/>
            <person name="Reimann J."/>
            <person name="Jetten M.S.M."/>
            <person name="Welte C.U."/>
        </authorList>
    </citation>
    <scope>NUCLEOTIDE SEQUENCE [LARGE SCALE GENOMIC DNA]</scope>
    <source>
        <strain evidence="2">SB12</strain>
    </source>
</reference>
<dbReference type="Proteomes" id="UP000460298">
    <property type="component" value="Unassembled WGS sequence"/>
</dbReference>
<dbReference type="AlphaFoldDB" id="A0A833LYA5"/>
<proteinExistence type="predicted"/>
<evidence type="ECO:0000313" key="3">
    <source>
        <dbReference type="Proteomes" id="UP000460298"/>
    </source>
</evidence>
<gene>
    <name evidence="2" type="ORF">F9K24_10450</name>
</gene>